<proteinExistence type="predicted"/>
<dbReference type="Proteomes" id="UP000292627">
    <property type="component" value="Unassembled WGS sequence"/>
</dbReference>
<name>A0A4Q8LDH1_9GAMM</name>
<accession>A0A4Q8LDH1</accession>
<reference evidence="3 4" key="1">
    <citation type="submission" date="2019-02" db="EMBL/GenBank/DDBJ databases">
        <title>WGS of Pseudoxanthomonas species novum from clinical isolates.</title>
        <authorList>
            <person name="Bernier A.-M."/>
            <person name="Bernard K."/>
            <person name="Vachon A."/>
        </authorList>
    </citation>
    <scope>NUCLEOTIDE SEQUENCE [LARGE SCALE GENOMIC DNA]</scope>
    <source>
        <strain evidence="3 4">NML171200</strain>
    </source>
</reference>
<feature type="signal peptide" evidence="2">
    <location>
        <begin position="1"/>
        <end position="29"/>
    </location>
</feature>
<sequence length="479" mass="51448">MPSSITMPRRATLACALAIALGAPGLAQAQTTTDARQDARIAQLENEVLALKQMVEQQQTQLVDARTRLAEATAPGAPPLKGPGVQASGALPPALTSATAAGNATPATAPAKAPIQNTAIVAGGDSHFSFGGFVKLDMLSTWTSDGAIADSTPGRLFYFPSATPVDAGPGKQYADFHAQFSRVWFGVDRVTDAGDKLKGYVEFDFFGGGNNNVGNEKFSNGYPPTLRHAYVQWNHWLAGQTWTNLMDLGSLPETVDFVGIVDGTLFARQAQIRYTTGNWSFSLENPQTWYQNRSPTQVSSGENDLPDLTARWTKKGDWGHFTVAGLARQLRTADDSTTGLALSVAGSLKVGPKDLLQYTVSGGPGLGRYIGFGLIPDGYIDTDGRLKAQDGYAGFAAWRHNWTANLRSTLAYSAAYIAVDERAVGAQATERTQSWRVNLIYSPFPRLDVGAELSWARRDLGNDAEGELGRVQTTVKYTF</sequence>
<dbReference type="RefSeq" id="WP_130550811.1">
    <property type="nucleotide sequence ID" value="NZ_SHMC01000002.1"/>
</dbReference>
<feature type="region of interest" description="Disordered" evidence="1">
    <location>
        <begin position="73"/>
        <end position="109"/>
    </location>
</feature>
<dbReference type="Pfam" id="PF19577">
    <property type="entry name" value="DcaP"/>
    <property type="match status" value="1"/>
</dbReference>
<dbReference type="InterPro" id="IPR045748">
    <property type="entry name" value="DcaP"/>
</dbReference>
<evidence type="ECO:0000313" key="3">
    <source>
        <dbReference type="EMBL" id="TAA26959.1"/>
    </source>
</evidence>
<comment type="caution">
    <text evidence="3">The sequence shown here is derived from an EMBL/GenBank/DDBJ whole genome shotgun (WGS) entry which is preliminary data.</text>
</comment>
<evidence type="ECO:0000313" key="4">
    <source>
        <dbReference type="Proteomes" id="UP000292627"/>
    </source>
</evidence>
<dbReference type="SUPFAM" id="SSF56935">
    <property type="entry name" value="Porins"/>
    <property type="match status" value="1"/>
</dbReference>
<gene>
    <name evidence="3" type="ORF">EA660_07055</name>
</gene>
<evidence type="ECO:0008006" key="5">
    <source>
        <dbReference type="Google" id="ProtNLM"/>
    </source>
</evidence>
<evidence type="ECO:0000256" key="2">
    <source>
        <dbReference type="SAM" id="SignalP"/>
    </source>
</evidence>
<feature type="chain" id="PRO_5020525246" description="Porin" evidence="2">
    <location>
        <begin position="30"/>
        <end position="479"/>
    </location>
</feature>
<feature type="compositionally biased region" description="Low complexity" evidence="1">
    <location>
        <begin position="89"/>
        <end position="109"/>
    </location>
</feature>
<evidence type="ECO:0000256" key="1">
    <source>
        <dbReference type="SAM" id="MobiDB-lite"/>
    </source>
</evidence>
<protein>
    <recommendedName>
        <fullName evidence="5">Porin</fullName>
    </recommendedName>
</protein>
<keyword evidence="2" id="KW-0732">Signal</keyword>
<organism evidence="3 4">
    <name type="scientific">Pseudoxanthomonas winnipegensis</name>
    <dbReference type="NCBI Taxonomy" id="2480810"/>
    <lineage>
        <taxon>Bacteria</taxon>
        <taxon>Pseudomonadati</taxon>
        <taxon>Pseudomonadota</taxon>
        <taxon>Gammaproteobacteria</taxon>
        <taxon>Lysobacterales</taxon>
        <taxon>Lysobacteraceae</taxon>
        <taxon>Pseudoxanthomonas</taxon>
    </lineage>
</organism>
<dbReference type="OrthoDB" id="190887at2"/>
<dbReference type="AlphaFoldDB" id="A0A4Q8LDH1"/>
<dbReference type="EMBL" id="SHMC01000002">
    <property type="protein sequence ID" value="TAA26959.1"/>
    <property type="molecule type" value="Genomic_DNA"/>
</dbReference>